<dbReference type="GO" id="GO:0000976">
    <property type="term" value="F:transcription cis-regulatory region binding"/>
    <property type="evidence" value="ECO:0007669"/>
    <property type="project" value="TreeGrafter"/>
</dbReference>
<dbReference type="CDD" id="cd06281">
    <property type="entry name" value="PBP1_LacI-like"/>
    <property type="match status" value="1"/>
</dbReference>
<dbReference type="PROSITE" id="PS00356">
    <property type="entry name" value="HTH_LACI_1"/>
    <property type="match status" value="1"/>
</dbReference>
<keyword evidence="3" id="KW-0804">Transcription</keyword>
<accession>A0A246JRJ0</accession>
<keyword evidence="6" id="KW-1185">Reference proteome</keyword>
<dbReference type="Proteomes" id="UP000197361">
    <property type="component" value="Unassembled WGS sequence"/>
</dbReference>
<evidence type="ECO:0000256" key="1">
    <source>
        <dbReference type="ARBA" id="ARBA00023015"/>
    </source>
</evidence>
<dbReference type="SMART" id="SM00354">
    <property type="entry name" value="HTH_LACI"/>
    <property type="match status" value="1"/>
</dbReference>
<dbReference type="PANTHER" id="PTHR30146:SF138">
    <property type="entry name" value="TRANSCRIPTIONAL REGULATORY PROTEIN"/>
    <property type="match status" value="1"/>
</dbReference>
<dbReference type="InterPro" id="IPR010982">
    <property type="entry name" value="Lambda_DNA-bd_dom_sf"/>
</dbReference>
<dbReference type="PANTHER" id="PTHR30146">
    <property type="entry name" value="LACI-RELATED TRANSCRIPTIONAL REPRESSOR"/>
    <property type="match status" value="1"/>
</dbReference>
<evidence type="ECO:0000256" key="3">
    <source>
        <dbReference type="ARBA" id="ARBA00023163"/>
    </source>
</evidence>
<dbReference type="InterPro" id="IPR028082">
    <property type="entry name" value="Peripla_BP_I"/>
</dbReference>
<dbReference type="SUPFAM" id="SSF53822">
    <property type="entry name" value="Periplasmic binding protein-like I"/>
    <property type="match status" value="1"/>
</dbReference>
<evidence type="ECO:0000313" key="5">
    <source>
        <dbReference type="EMBL" id="OWQ95466.1"/>
    </source>
</evidence>
<reference evidence="5 6" key="1">
    <citation type="journal article" date="2010" name="Int. J. Syst. Evol. Microbiol.">
        <title>Sphingopyxis bauzanensis sp. nov., a psychrophilic bacterium isolated from soil.</title>
        <authorList>
            <person name="Zhang D.C."/>
            <person name="Liu H.C."/>
            <person name="Xin Y.H."/>
            <person name="Zhou Y.G."/>
            <person name="Schinner F."/>
            <person name="Margesin R."/>
        </authorList>
    </citation>
    <scope>NUCLEOTIDE SEQUENCE [LARGE SCALE GENOMIC DNA]</scope>
    <source>
        <strain evidence="5 6">DSM 22271</strain>
    </source>
</reference>
<sequence length="344" mass="37766">MVPKRESRPTIRDVATLADVSLGTVSRVLNNNATVKPAVREKVRKAIEQIGYAPDAIAQSMRFGSTHTIGCILRDMTIPLLTDFVRATHDTFASAGFSLLLSNTEGREERERALLVNLASRRVDGVIIGPYSPIAGEFREFLSELKVPVVLLDRNEAAWLDAVMIDHRDGMYRAVKRLLDMGHRRIALITGGQRLYPARERLRGFREAYDELGLTPDEDLISAESFLSDAAFDLVSKLVQRSDPPTAIVAGGMDMLSGVLRAIRASNLEIPRDISVIGAGNSELAELYSPPIAMIDWDYANVGRIAANLLLDRIRGNDVTEARHVIVPTTFIERASIGPPPEGG</sequence>
<keyword evidence="1" id="KW-0805">Transcription regulation</keyword>
<evidence type="ECO:0000313" key="6">
    <source>
        <dbReference type="Proteomes" id="UP000197361"/>
    </source>
</evidence>
<organism evidence="5 6">
    <name type="scientific">Sphingopyxis bauzanensis</name>
    <dbReference type="NCBI Taxonomy" id="651663"/>
    <lineage>
        <taxon>Bacteria</taxon>
        <taxon>Pseudomonadati</taxon>
        <taxon>Pseudomonadota</taxon>
        <taxon>Alphaproteobacteria</taxon>
        <taxon>Sphingomonadales</taxon>
        <taxon>Sphingomonadaceae</taxon>
        <taxon>Sphingopyxis</taxon>
    </lineage>
</organism>
<keyword evidence="2" id="KW-0238">DNA-binding</keyword>
<dbReference type="Gene3D" id="3.40.50.2300">
    <property type="match status" value="2"/>
</dbReference>
<comment type="caution">
    <text evidence="5">The sequence shown here is derived from an EMBL/GenBank/DDBJ whole genome shotgun (WGS) entry which is preliminary data.</text>
</comment>
<dbReference type="Gene3D" id="1.10.260.40">
    <property type="entry name" value="lambda repressor-like DNA-binding domains"/>
    <property type="match status" value="1"/>
</dbReference>
<dbReference type="Pfam" id="PF00356">
    <property type="entry name" value="LacI"/>
    <property type="match status" value="1"/>
</dbReference>
<feature type="domain" description="HTH lacI-type" evidence="4">
    <location>
        <begin position="9"/>
        <end position="63"/>
    </location>
</feature>
<dbReference type="InterPro" id="IPR046335">
    <property type="entry name" value="LacI/GalR-like_sensor"/>
</dbReference>
<dbReference type="SUPFAM" id="SSF47413">
    <property type="entry name" value="lambda repressor-like DNA-binding domains"/>
    <property type="match status" value="1"/>
</dbReference>
<proteinExistence type="predicted"/>
<dbReference type="CDD" id="cd01392">
    <property type="entry name" value="HTH_LacI"/>
    <property type="match status" value="1"/>
</dbReference>
<gene>
    <name evidence="5" type="ORF">CDQ92_11580</name>
</gene>
<protein>
    <recommendedName>
        <fullName evidence="4">HTH lacI-type domain-containing protein</fullName>
    </recommendedName>
</protein>
<evidence type="ECO:0000256" key="2">
    <source>
        <dbReference type="ARBA" id="ARBA00023125"/>
    </source>
</evidence>
<dbReference type="EMBL" id="NISK01000003">
    <property type="protein sequence ID" value="OWQ95466.1"/>
    <property type="molecule type" value="Genomic_DNA"/>
</dbReference>
<dbReference type="PROSITE" id="PS50932">
    <property type="entry name" value="HTH_LACI_2"/>
    <property type="match status" value="1"/>
</dbReference>
<evidence type="ECO:0000259" key="4">
    <source>
        <dbReference type="PROSITE" id="PS50932"/>
    </source>
</evidence>
<dbReference type="OrthoDB" id="7939625at2"/>
<dbReference type="Pfam" id="PF13377">
    <property type="entry name" value="Peripla_BP_3"/>
    <property type="match status" value="1"/>
</dbReference>
<dbReference type="InterPro" id="IPR000843">
    <property type="entry name" value="HTH_LacI"/>
</dbReference>
<dbReference type="GO" id="GO:0003700">
    <property type="term" value="F:DNA-binding transcription factor activity"/>
    <property type="evidence" value="ECO:0007669"/>
    <property type="project" value="TreeGrafter"/>
</dbReference>
<name>A0A246JRJ0_9SPHN</name>
<dbReference type="AlphaFoldDB" id="A0A246JRJ0"/>